<keyword evidence="8 10" id="KW-0472">Membrane</keyword>
<dbReference type="SMART" id="SM00780">
    <property type="entry name" value="PIG-X"/>
    <property type="match status" value="1"/>
</dbReference>
<evidence type="ECO:0000313" key="11">
    <source>
        <dbReference type="Ensembl" id="ENSMMDP00005039109.1"/>
    </source>
</evidence>
<reference evidence="11" key="3">
    <citation type="submission" date="2025-09" db="UniProtKB">
        <authorList>
            <consortium name="Ensembl"/>
        </authorList>
    </citation>
    <scope>IDENTIFICATION</scope>
</reference>
<dbReference type="GeneID" id="115358187"/>
<keyword evidence="4 10" id="KW-0337">GPI-anchor biosynthesis</keyword>
<organism evidence="11 12">
    <name type="scientific">Myripristis murdjan</name>
    <name type="common">pinecone soldierfish</name>
    <dbReference type="NCBI Taxonomy" id="586833"/>
    <lineage>
        <taxon>Eukaryota</taxon>
        <taxon>Metazoa</taxon>
        <taxon>Chordata</taxon>
        <taxon>Craniata</taxon>
        <taxon>Vertebrata</taxon>
        <taxon>Euteleostomi</taxon>
        <taxon>Actinopterygii</taxon>
        <taxon>Neopterygii</taxon>
        <taxon>Teleostei</taxon>
        <taxon>Neoteleostei</taxon>
        <taxon>Acanthomorphata</taxon>
        <taxon>Holocentriformes</taxon>
        <taxon>Holocentridae</taxon>
        <taxon>Myripristis</taxon>
    </lineage>
</organism>
<reference evidence="11" key="1">
    <citation type="submission" date="2019-06" db="EMBL/GenBank/DDBJ databases">
        <authorList>
            <consortium name="Wellcome Sanger Institute Data Sharing"/>
        </authorList>
    </citation>
    <scope>NUCLEOTIDE SEQUENCE [LARGE SCALE GENOMIC DNA]</scope>
</reference>
<dbReference type="GO" id="GO:0006506">
    <property type="term" value="P:GPI anchor biosynthetic process"/>
    <property type="evidence" value="ECO:0007669"/>
    <property type="project" value="UniProtKB-UniPathway"/>
</dbReference>
<keyword evidence="6 10" id="KW-0256">Endoplasmic reticulum</keyword>
<comment type="pathway">
    <text evidence="2 10">Glycolipid biosynthesis; glycosylphosphatidylinositol-anchor biosynthesis.</text>
</comment>
<evidence type="ECO:0000256" key="3">
    <source>
        <dbReference type="ARBA" id="ARBA00010345"/>
    </source>
</evidence>
<sequence length="247" mass="27463">MYFLLFFTLACLSTCYCRTENDEKAESMCGLLRQSLTSTSVSVEIDKKGFHRDVVTTVEFSPDGPSDLQALVVHKWPRGIYVDPYQLASLSEHTDWQVLLDSAIDLEVPAHKTVGLVAFVFPALHGRIPRLLKVTVPVHGRYHEPSFDGKKFTSIDLDPPELLLRTGKCTQLSYLDPHTIVDAPCTADNSSICQWARIQHKQGQASFQLPVGDGLLVIPVCSATLLVTLVCCVALAKTVWKHQLFTH</sequence>
<dbReference type="GO" id="GO:0005789">
    <property type="term" value="C:endoplasmic reticulum membrane"/>
    <property type="evidence" value="ECO:0007669"/>
    <property type="project" value="UniProtKB-SubCell"/>
</dbReference>
<accession>A0A667ZU01</accession>
<dbReference type="Proteomes" id="UP000472263">
    <property type="component" value="Chromosome 4"/>
</dbReference>
<proteinExistence type="inferred from homology"/>
<keyword evidence="9" id="KW-0325">Glycoprotein</keyword>
<reference evidence="11" key="2">
    <citation type="submission" date="2025-08" db="UniProtKB">
        <authorList>
            <consortium name="Ensembl"/>
        </authorList>
    </citation>
    <scope>IDENTIFICATION</scope>
</reference>
<protein>
    <recommendedName>
        <fullName evidence="10">Phosphatidylinositol-glycan biosynthesis class X protein</fullName>
    </recommendedName>
</protein>
<comment type="function">
    <text evidence="10">Stabilizing subunit of the glycosylphosphatidylinositol-mannosyltransferase I complex which catalyzes the transfer of the first mannose, via an alpha-1,4 bond from a dolichol-phosphate-mannose (Dol-P-Man) to the glucosaminyl acyl phosphatidylinositol (GlcN-(acyl)PI) intermediate to generate alpha-D-Man-(1-&gt;4)-alpha-D-GlcN-(1-&gt;6)-(1-radyl,2-acyl-sn-glycero-3-phospho)-2-acyl-inositol and participates in the sixth step of the glycosylphosphatidylinositol-anchor biosynthesis. Probably acts by stabilizing the mannosyltransferase PIGM.</text>
</comment>
<feature type="chain" id="PRO_5025708151" description="Phosphatidylinositol-glycan biosynthesis class X protein" evidence="10">
    <location>
        <begin position="20"/>
        <end position="247"/>
    </location>
</feature>
<dbReference type="Ensembl" id="ENSMMDT00005039919.1">
    <property type="protein sequence ID" value="ENSMMDP00005039109.1"/>
    <property type="gene ID" value="ENSMMDG00005018133.1"/>
</dbReference>
<evidence type="ECO:0000256" key="6">
    <source>
        <dbReference type="ARBA" id="ARBA00022824"/>
    </source>
</evidence>
<comment type="similarity">
    <text evidence="3 10">Belongs to the PIGX family.</text>
</comment>
<evidence type="ECO:0000256" key="7">
    <source>
        <dbReference type="ARBA" id="ARBA00022989"/>
    </source>
</evidence>
<evidence type="ECO:0000256" key="5">
    <source>
        <dbReference type="ARBA" id="ARBA00022692"/>
    </source>
</evidence>
<dbReference type="PANTHER" id="PTHR28650">
    <property type="entry name" value="PHOSPHATIDYLINOSITOL-GLYCAN BIOSYNTHESIS CLASS X PROTEIN"/>
    <property type="match status" value="1"/>
</dbReference>
<evidence type="ECO:0000256" key="8">
    <source>
        <dbReference type="ARBA" id="ARBA00023136"/>
    </source>
</evidence>
<evidence type="ECO:0000256" key="4">
    <source>
        <dbReference type="ARBA" id="ARBA00022502"/>
    </source>
</evidence>
<dbReference type="Pfam" id="PF08320">
    <property type="entry name" value="PIG-X"/>
    <property type="match status" value="1"/>
</dbReference>
<keyword evidence="10" id="KW-0732">Signal</keyword>
<comment type="subcellular location">
    <subcellularLocation>
        <location evidence="1 10">Endoplasmic reticulum membrane</location>
        <topology evidence="1 10">Single-pass membrane protein</topology>
    </subcellularLocation>
</comment>
<gene>
    <name evidence="11" type="primary">pigx</name>
</gene>
<dbReference type="PANTHER" id="PTHR28650:SF1">
    <property type="entry name" value="PHOSPHATIDYLINOSITOL-GLYCAN BIOSYNTHESIS CLASS X PROTEIN"/>
    <property type="match status" value="1"/>
</dbReference>
<dbReference type="RefSeq" id="XP_029905907.1">
    <property type="nucleotide sequence ID" value="XM_030050047.1"/>
</dbReference>
<dbReference type="UniPathway" id="UPA00196"/>
<keyword evidence="5 10" id="KW-0812">Transmembrane</keyword>
<dbReference type="InParanoid" id="A0A667ZU01"/>
<keyword evidence="12" id="KW-1185">Reference proteome</keyword>
<evidence type="ECO:0000256" key="9">
    <source>
        <dbReference type="ARBA" id="ARBA00023180"/>
    </source>
</evidence>
<dbReference type="OrthoDB" id="5546453at2759"/>
<dbReference type="GeneTree" id="ENSGT00390000017679"/>
<dbReference type="InterPro" id="IPR040039">
    <property type="entry name" value="PIGX"/>
</dbReference>
<feature type="transmembrane region" description="Helical" evidence="10">
    <location>
        <begin position="214"/>
        <end position="236"/>
    </location>
</feature>
<feature type="signal peptide" evidence="10">
    <location>
        <begin position="1"/>
        <end position="19"/>
    </location>
</feature>
<evidence type="ECO:0000256" key="2">
    <source>
        <dbReference type="ARBA" id="ARBA00004687"/>
    </source>
</evidence>
<evidence type="ECO:0000256" key="1">
    <source>
        <dbReference type="ARBA" id="ARBA00004389"/>
    </source>
</evidence>
<keyword evidence="7 10" id="KW-1133">Transmembrane helix</keyword>
<dbReference type="CTD" id="54965"/>
<evidence type="ECO:0000256" key="10">
    <source>
        <dbReference type="RuleBase" id="RU366056"/>
    </source>
</evidence>
<dbReference type="AlphaFoldDB" id="A0A667ZU01"/>
<dbReference type="InterPro" id="IPR013233">
    <property type="entry name" value="PIG-X/PBN1"/>
</dbReference>
<evidence type="ECO:0000313" key="12">
    <source>
        <dbReference type="Proteomes" id="UP000472263"/>
    </source>
</evidence>
<dbReference type="FunCoup" id="A0A667ZU01">
    <property type="interactions" value="368"/>
</dbReference>
<name>A0A667ZU01_9TELE</name>